<proteinExistence type="predicted"/>
<evidence type="ECO:0000313" key="4">
    <source>
        <dbReference type="Proteomes" id="UP001207930"/>
    </source>
</evidence>
<dbReference type="EMBL" id="JAPDDS010000003">
    <property type="protein sequence ID" value="MCW1884460.1"/>
    <property type="molecule type" value="Genomic_DNA"/>
</dbReference>
<feature type="region of interest" description="Disordered" evidence="1">
    <location>
        <begin position="207"/>
        <end position="238"/>
    </location>
</feature>
<evidence type="ECO:0000256" key="1">
    <source>
        <dbReference type="SAM" id="MobiDB-lite"/>
    </source>
</evidence>
<feature type="chain" id="PRO_5046668966" evidence="2">
    <location>
        <begin position="26"/>
        <end position="238"/>
    </location>
</feature>
<protein>
    <submittedName>
        <fullName evidence="3">Uncharacterized protein</fullName>
    </submittedName>
</protein>
<reference evidence="3 4" key="1">
    <citation type="submission" date="2022-10" db="EMBL/GenBank/DDBJ databases">
        <title>Luteolibacter flavescens strain MCCC 1K03193, whole genome shotgun sequencing project.</title>
        <authorList>
            <person name="Zhao G."/>
            <person name="Shen L."/>
        </authorList>
    </citation>
    <scope>NUCLEOTIDE SEQUENCE [LARGE SCALE GENOMIC DNA]</scope>
    <source>
        <strain evidence="3 4">MCCC 1K03193</strain>
    </source>
</reference>
<comment type="caution">
    <text evidence="3">The sequence shown here is derived from an EMBL/GenBank/DDBJ whole genome shotgun (WGS) entry which is preliminary data.</text>
</comment>
<keyword evidence="2" id="KW-0732">Signal</keyword>
<sequence>MKPIPFLRTLTFATGLLFASGPAFAQMAEGLDSGDLAPAPPAGQAPSPATTKPNSPAAAAAAAEIEPSRYAGEEVPAYVRQLAARFSIRKRATDPFGRYQDPDHVAPEPKIQKASPAQRFRPEPPMPFSEIIAGISINTVIPAKQQFLIGNRMFAVGDTVTLRLPNGKELAVKVVSVNASRIRFLNASSNETADLVLNMLPPGMQKGGAGKINAPGVEPNDSDAPIDVEPTNPLSTNH</sequence>
<accession>A0ABT3FLL5</accession>
<evidence type="ECO:0000313" key="3">
    <source>
        <dbReference type="EMBL" id="MCW1884460.1"/>
    </source>
</evidence>
<evidence type="ECO:0000256" key="2">
    <source>
        <dbReference type="SAM" id="SignalP"/>
    </source>
</evidence>
<feature type="signal peptide" evidence="2">
    <location>
        <begin position="1"/>
        <end position="25"/>
    </location>
</feature>
<feature type="region of interest" description="Disordered" evidence="1">
    <location>
        <begin position="98"/>
        <end position="122"/>
    </location>
</feature>
<feature type="region of interest" description="Disordered" evidence="1">
    <location>
        <begin position="32"/>
        <end position="58"/>
    </location>
</feature>
<keyword evidence="4" id="KW-1185">Reference proteome</keyword>
<name>A0ABT3FLL5_9BACT</name>
<feature type="compositionally biased region" description="Basic and acidic residues" evidence="1">
    <location>
        <begin position="100"/>
        <end position="111"/>
    </location>
</feature>
<dbReference type="Proteomes" id="UP001207930">
    <property type="component" value="Unassembled WGS sequence"/>
</dbReference>
<feature type="compositionally biased region" description="Low complexity" evidence="1">
    <location>
        <begin position="44"/>
        <end position="58"/>
    </location>
</feature>
<organism evidence="3 4">
    <name type="scientific">Luteolibacter flavescens</name>
    <dbReference type="NCBI Taxonomy" id="1859460"/>
    <lineage>
        <taxon>Bacteria</taxon>
        <taxon>Pseudomonadati</taxon>
        <taxon>Verrucomicrobiota</taxon>
        <taxon>Verrucomicrobiia</taxon>
        <taxon>Verrucomicrobiales</taxon>
        <taxon>Verrucomicrobiaceae</taxon>
        <taxon>Luteolibacter</taxon>
    </lineage>
</organism>
<gene>
    <name evidence="3" type="ORF">OKA04_06935</name>
</gene>
<dbReference type="RefSeq" id="WP_264500420.1">
    <property type="nucleotide sequence ID" value="NZ_JAPDDS010000003.1"/>
</dbReference>